<evidence type="ECO:0000313" key="5">
    <source>
        <dbReference type="Proteomes" id="UP000748756"/>
    </source>
</evidence>
<keyword evidence="5" id="KW-1185">Reference proteome</keyword>
<gene>
    <name evidence="4" type="ORF">BG015_009541</name>
</gene>
<feature type="compositionally biased region" description="Polar residues" evidence="2">
    <location>
        <begin position="634"/>
        <end position="649"/>
    </location>
</feature>
<dbReference type="InterPro" id="IPR019343">
    <property type="entry name" value="PPP1R21_N"/>
</dbReference>
<evidence type="ECO:0000256" key="2">
    <source>
        <dbReference type="SAM" id="MobiDB-lite"/>
    </source>
</evidence>
<name>A0A9P5RXV0_9FUNG</name>
<dbReference type="GO" id="GO:0016020">
    <property type="term" value="C:membrane"/>
    <property type="evidence" value="ECO:0007669"/>
    <property type="project" value="TreeGrafter"/>
</dbReference>
<proteinExistence type="predicted"/>
<sequence>MNDSEELAEKYHKLFQDYTRIKAQHAVLKKAVLKEQTENNAMQAAMKEKEQEVRKSLQDLDLLTFHNQRLTKRIENLQNQTATKSGGSWLMGGGSVKKELEKSQTTLEAATIDLQAKIEENEKLHQQLYEINALYPRHVTELQGKIQALEKHNQELQVDVQRAGVANEDTIAIIRKEKESIEKELGMIRDALAGQLKDEQRSSQNLRDKVERLENEIERLSKVEVELEALQGEHSKLQGELETLKWISTELSQLQESFHKLEREKVQTDKAHAQLSQQHTALKHAEESGRRTLVQIQDSLKAAQDQNRRLTQDLEAVRGEAYDRDQNRLNHIQQLQSELANVRQEQEQLKGQYEVLKVAEQTAKAGESQTKADLAKDLSNMEANLATTAAKVKELEGIRASLEKELIGTKEALKAEQEKATVMAHEASKEDTIVDIEAKTEPEDSHVTEEEGAEKDKAPLSKKARKKKAAAAAAAAATKDNKTTDKPSAEPKTTDSTGDSMTEVEVQAEQEARKQQDIAQAKKEVEETFKFEIESLRAQIEASRVADATQQEKLTAAQAALEAAKDEKESLSSSLEMHIDLTMQLQQEVDEMKSSLVMNGARRSPIMSQDDVDEPLVRTRQKSTQGIKGDHTPQRASTPVPTAAPTESSKIVEAKDESTQVEKVEASDKAVQSESVARVDESTQVEVAEGVTAKVESSTETEKLVKVMDSEEATASKEVSTGVSGSAVRAIDVLPTTRSMLGQEAINSTGASTSHQANREFLIKKHYEVKVQNITEQLQLSDGRYTRLHKEFGMLKELLLETVREKEAMSKEYQQLQAKNELLQEELVAAKEDNRAQVETMTNFMKSLDQGR</sequence>
<feature type="region of interest" description="Disordered" evidence="2">
    <location>
        <begin position="603"/>
        <end position="677"/>
    </location>
</feature>
<feature type="coiled-coil region" evidence="1">
    <location>
        <begin position="107"/>
        <end position="159"/>
    </location>
</feature>
<feature type="coiled-coil region" evidence="1">
    <location>
        <begin position="32"/>
        <end position="80"/>
    </location>
</feature>
<dbReference type="GO" id="GO:0005769">
    <property type="term" value="C:early endosome"/>
    <property type="evidence" value="ECO:0007669"/>
    <property type="project" value="TreeGrafter"/>
</dbReference>
<dbReference type="OrthoDB" id="5566667at2759"/>
<dbReference type="Pfam" id="PF10205">
    <property type="entry name" value="KLRAQ"/>
    <property type="match status" value="1"/>
</dbReference>
<feature type="compositionally biased region" description="Basic residues" evidence="2">
    <location>
        <begin position="460"/>
        <end position="469"/>
    </location>
</feature>
<protein>
    <recommendedName>
        <fullName evidence="3">Protein phosphatase 1 regulatory subunit 21 N-terminal domain-containing protein</fullName>
    </recommendedName>
</protein>
<dbReference type="Proteomes" id="UP000748756">
    <property type="component" value="Unassembled WGS sequence"/>
</dbReference>
<dbReference type="InterPro" id="IPR040024">
    <property type="entry name" value="PPP1R21"/>
</dbReference>
<dbReference type="Pfam" id="PF21636">
    <property type="entry name" value="PPP1R21_C"/>
    <property type="match status" value="1"/>
</dbReference>
<feature type="compositionally biased region" description="Basic and acidic residues" evidence="2">
    <location>
        <begin position="650"/>
        <end position="668"/>
    </location>
</feature>
<dbReference type="EMBL" id="JAAAUQ010000622">
    <property type="protein sequence ID" value="KAF9148718.1"/>
    <property type="molecule type" value="Genomic_DNA"/>
</dbReference>
<accession>A0A9P5RXV0</accession>
<dbReference type="PANTHER" id="PTHR21448:SF0">
    <property type="entry name" value="PROTEIN PHOSPHATASE 1 REGULATORY SUBUNIT 21"/>
    <property type="match status" value="1"/>
</dbReference>
<evidence type="ECO:0000259" key="3">
    <source>
        <dbReference type="SMART" id="SM01254"/>
    </source>
</evidence>
<dbReference type="PANTHER" id="PTHR21448">
    <property type="entry name" value="SMOOTH MUSCLE MYOSIN HEAVY CHAIN-RELATED"/>
    <property type="match status" value="1"/>
</dbReference>
<organism evidence="4 5">
    <name type="scientific">Linnemannia schmuckeri</name>
    <dbReference type="NCBI Taxonomy" id="64567"/>
    <lineage>
        <taxon>Eukaryota</taxon>
        <taxon>Fungi</taxon>
        <taxon>Fungi incertae sedis</taxon>
        <taxon>Mucoromycota</taxon>
        <taxon>Mortierellomycotina</taxon>
        <taxon>Mortierellomycetes</taxon>
        <taxon>Mortierellales</taxon>
        <taxon>Mortierellaceae</taxon>
        <taxon>Linnemannia</taxon>
    </lineage>
</organism>
<evidence type="ECO:0000313" key="4">
    <source>
        <dbReference type="EMBL" id="KAF9148718.1"/>
    </source>
</evidence>
<reference evidence="4" key="1">
    <citation type="journal article" date="2020" name="Fungal Divers.">
        <title>Resolving the Mortierellaceae phylogeny through synthesis of multi-gene phylogenetics and phylogenomics.</title>
        <authorList>
            <person name="Vandepol N."/>
            <person name="Liber J."/>
            <person name="Desiro A."/>
            <person name="Na H."/>
            <person name="Kennedy M."/>
            <person name="Barry K."/>
            <person name="Grigoriev I.V."/>
            <person name="Miller A.N."/>
            <person name="O'Donnell K."/>
            <person name="Stajich J.E."/>
            <person name="Bonito G."/>
        </authorList>
    </citation>
    <scope>NUCLEOTIDE SEQUENCE</scope>
    <source>
        <strain evidence="4">NRRL 6426</strain>
    </source>
</reference>
<keyword evidence="1" id="KW-0175">Coiled coil</keyword>
<feature type="compositionally biased region" description="Basic and acidic residues" evidence="2">
    <location>
        <begin position="426"/>
        <end position="459"/>
    </location>
</feature>
<feature type="coiled-coil region" evidence="1">
    <location>
        <begin position="799"/>
        <end position="840"/>
    </location>
</feature>
<dbReference type="InterPro" id="IPR049372">
    <property type="entry name" value="PPP1R21_C"/>
</dbReference>
<feature type="compositionally biased region" description="Basic and acidic residues" evidence="2">
    <location>
        <begin position="479"/>
        <end position="493"/>
    </location>
</feature>
<comment type="caution">
    <text evidence="4">The sequence shown here is derived from an EMBL/GenBank/DDBJ whole genome shotgun (WGS) entry which is preliminary data.</text>
</comment>
<dbReference type="SMART" id="SM01254">
    <property type="entry name" value="KLRAQ"/>
    <property type="match status" value="1"/>
</dbReference>
<feature type="compositionally biased region" description="Basic and acidic residues" evidence="2">
    <location>
        <begin position="510"/>
        <end position="520"/>
    </location>
</feature>
<evidence type="ECO:0000256" key="1">
    <source>
        <dbReference type="SAM" id="Coils"/>
    </source>
</evidence>
<dbReference type="AlphaFoldDB" id="A0A9P5RXV0"/>
<feature type="region of interest" description="Disordered" evidence="2">
    <location>
        <begin position="418"/>
        <end position="520"/>
    </location>
</feature>
<feature type="domain" description="Protein phosphatase 1 regulatory subunit 21 N-terminal" evidence="3">
    <location>
        <begin position="12"/>
        <end position="128"/>
    </location>
</feature>